<organism evidence="1 2">
    <name type="scientific">Seonamhaeicola maritimus</name>
    <dbReference type="NCBI Taxonomy" id="2591822"/>
    <lineage>
        <taxon>Bacteria</taxon>
        <taxon>Pseudomonadati</taxon>
        <taxon>Bacteroidota</taxon>
        <taxon>Flavobacteriia</taxon>
        <taxon>Flavobacteriales</taxon>
        <taxon>Flavobacteriaceae</taxon>
    </lineage>
</organism>
<proteinExistence type="predicted"/>
<dbReference type="OrthoDB" id="1374173at2"/>
<protein>
    <submittedName>
        <fullName evidence="1">Uncharacterized protein</fullName>
    </submittedName>
</protein>
<dbReference type="Proteomes" id="UP000321080">
    <property type="component" value="Unassembled WGS sequence"/>
</dbReference>
<accession>A0A5C7GGJ3</accession>
<dbReference type="SUPFAM" id="SSF52540">
    <property type="entry name" value="P-loop containing nucleoside triphosphate hydrolases"/>
    <property type="match status" value="1"/>
</dbReference>
<keyword evidence="2" id="KW-1185">Reference proteome</keyword>
<gene>
    <name evidence="1" type="ORF">FUA22_09075</name>
</gene>
<comment type="caution">
    <text evidence="1">The sequence shown here is derived from an EMBL/GenBank/DDBJ whole genome shotgun (WGS) entry which is preliminary data.</text>
</comment>
<dbReference type="InterPro" id="IPR027417">
    <property type="entry name" value="P-loop_NTPase"/>
</dbReference>
<name>A0A5C7GGJ3_9FLAO</name>
<evidence type="ECO:0000313" key="1">
    <source>
        <dbReference type="EMBL" id="TXG36724.1"/>
    </source>
</evidence>
<sequence length="866" mass="101089">MKTNKNQTLTFNGKYVNGKAKDVLKDFSKNTHVTKGTTGLGGTHSVLNKTDECIIIISPNIGMIKSKENLGKSYDSDKQLFIYSKSNDTWKDVETYLDNILPRNQNLIINTTAEQVLKIKSMNSGLYNQLTPMHVFVDEIHAFTQDSSYRKSLGEFMELVINQWQGNFKVSTATPIYYNLDMPENMNIQHYRLERENQPIRPVMVSPKLQHYKEFVYREQRLGRKVVVFSNNIDVHKDFRDLRVANLVGNNLMIKLLPFGRGISSENLDYDLYDVFILSSSYFAGFDFEHDCSICVVSEQRNEAYKINILNFVQAYGRCRHEVHNALYINTTAKKDRNFNEIHYPKTQYEVDNIATQYKDTLKKYQSKVNGNYYFGSDINKELITQDNYINRLMLLTKPLGLINDYHQYNQPIFNQTLRSYGFEVLEYESTNEKYTTLRSVNFKERLQNIAELPTLDLHNSFKDILKGLKYKDEGSFTYDLALVYLTVLLLKLSDAEVILDKLQNKTLKPNEFYHTVDLYLRSNVDTSYYFNQLSQNQADYGNANYMDANASLMLNCLKDLTDNWQMLYAIYRFKKTAFPEHIDRVISIYELTYDIKLHKSLLEDTDHRNNRACNAIFKALKSLNITPDSNERNWIKERSKKLFKDLKAGKDIYSYSRKSIVNNLIESIGFLIAEGKGNHRPKDIKNREYYPLIRLPRELRSLIPIKYLIIDLDSANAQIVDSLIGSDISLNIYDNLMTAFEITRDEAKQLYNKMLNRHYSKRLDAIEFYRNCGYTNEQSIRLARLTSRVKKGEFYQRLTENEKVLVKNYADILVPTCHRFHDAVVVKMESVECTHLGLPLKVKGYSYHINLFNDGSEYYGIVYSD</sequence>
<evidence type="ECO:0000313" key="2">
    <source>
        <dbReference type="Proteomes" id="UP000321080"/>
    </source>
</evidence>
<reference evidence="1 2" key="1">
    <citation type="submission" date="2019-08" db="EMBL/GenBank/DDBJ databases">
        <title>Seonamhaeicola sediminis sp. nov., isolated from marine sediment.</title>
        <authorList>
            <person name="Cao W.R."/>
        </authorList>
    </citation>
    <scope>NUCLEOTIDE SEQUENCE [LARGE SCALE GENOMIC DNA]</scope>
    <source>
        <strain evidence="1 2">1505</strain>
    </source>
</reference>
<dbReference type="AlphaFoldDB" id="A0A5C7GGJ3"/>
<dbReference type="RefSeq" id="WP_147767649.1">
    <property type="nucleotide sequence ID" value="NZ_VRKQ01000010.1"/>
</dbReference>
<dbReference type="EMBL" id="VRKQ01000010">
    <property type="protein sequence ID" value="TXG36724.1"/>
    <property type="molecule type" value="Genomic_DNA"/>
</dbReference>